<evidence type="ECO:0000256" key="1">
    <source>
        <dbReference type="SAM" id="MobiDB-lite"/>
    </source>
</evidence>
<proteinExistence type="predicted"/>
<keyword evidence="3" id="KW-1185">Reference proteome</keyword>
<sequence length="159" mass="17730">MSDTVRYESLLHEEEHRSSGSRGQYFPNFENYGVNHVGNDVDEVKVDLAEIVQDAIEKGRLKFPEPRNEAMIVDIDPFPNVIGINIINPDFSKLNLPCFKMVLNTTPPSSVAQGASSSQVQEGPHLDPTEEEKLYAQCRGKQNIGEARPSQSVHQRLGP</sequence>
<protein>
    <submittedName>
        <fullName evidence="2">Uncharacterized protein</fullName>
    </submittedName>
</protein>
<evidence type="ECO:0000313" key="2">
    <source>
        <dbReference type="EMBL" id="CAL1381259.1"/>
    </source>
</evidence>
<feature type="region of interest" description="Disordered" evidence="1">
    <location>
        <begin position="140"/>
        <end position="159"/>
    </location>
</feature>
<organism evidence="2 3">
    <name type="scientific">Linum trigynum</name>
    <dbReference type="NCBI Taxonomy" id="586398"/>
    <lineage>
        <taxon>Eukaryota</taxon>
        <taxon>Viridiplantae</taxon>
        <taxon>Streptophyta</taxon>
        <taxon>Embryophyta</taxon>
        <taxon>Tracheophyta</taxon>
        <taxon>Spermatophyta</taxon>
        <taxon>Magnoliopsida</taxon>
        <taxon>eudicotyledons</taxon>
        <taxon>Gunneridae</taxon>
        <taxon>Pentapetalae</taxon>
        <taxon>rosids</taxon>
        <taxon>fabids</taxon>
        <taxon>Malpighiales</taxon>
        <taxon>Linaceae</taxon>
        <taxon>Linum</taxon>
    </lineage>
</organism>
<feature type="region of interest" description="Disordered" evidence="1">
    <location>
        <begin position="109"/>
        <end position="133"/>
    </location>
</feature>
<dbReference type="Proteomes" id="UP001497516">
    <property type="component" value="Chromosome 4"/>
</dbReference>
<evidence type="ECO:0000313" key="3">
    <source>
        <dbReference type="Proteomes" id="UP001497516"/>
    </source>
</evidence>
<feature type="compositionally biased region" description="Polar residues" evidence="1">
    <location>
        <begin position="149"/>
        <end position="159"/>
    </location>
</feature>
<accession>A0AAV2E5X5</accession>
<feature type="compositionally biased region" description="Basic and acidic residues" evidence="1">
    <location>
        <begin position="1"/>
        <end position="18"/>
    </location>
</feature>
<feature type="region of interest" description="Disordered" evidence="1">
    <location>
        <begin position="1"/>
        <end position="22"/>
    </location>
</feature>
<gene>
    <name evidence="2" type="ORF">LTRI10_LOCUS22648</name>
</gene>
<feature type="compositionally biased region" description="Low complexity" evidence="1">
    <location>
        <begin position="109"/>
        <end position="121"/>
    </location>
</feature>
<reference evidence="2 3" key="1">
    <citation type="submission" date="2024-04" db="EMBL/GenBank/DDBJ databases">
        <authorList>
            <person name="Fracassetti M."/>
        </authorList>
    </citation>
    <scope>NUCLEOTIDE SEQUENCE [LARGE SCALE GENOMIC DNA]</scope>
</reference>
<feature type="compositionally biased region" description="Basic and acidic residues" evidence="1">
    <location>
        <begin position="124"/>
        <end position="133"/>
    </location>
</feature>
<name>A0AAV2E5X5_9ROSI</name>
<dbReference type="AlphaFoldDB" id="A0AAV2E5X5"/>
<dbReference type="EMBL" id="OZ034817">
    <property type="protein sequence ID" value="CAL1381259.1"/>
    <property type="molecule type" value="Genomic_DNA"/>
</dbReference>